<keyword evidence="2" id="KW-0540">Nuclease</keyword>
<dbReference type="InterPro" id="IPR012337">
    <property type="entry name" value="RNaseH-like_sf"/>
</dbReference>
<dbReference type="PANTHER" id="PTHR15728:SF0">
    <property type="entry name" value="PAN2-PAN3 DEADENYLATION COMPLEX CATALYTIC SUBUNIT PAN2"/>
    <property type="match status" value="1"/>
</dbReference>
<dbReference type="InterPro" id="IPR036397">
    <property type="entry name" value="RNaseH_sf"/>
</dbReference>
<dbReference type="OrthoDB" id="8191639at2759"/>
<dbReference type="RefSeq" id="XP_004829011.1">
    <property type="nucleotide sequence ID" value="XM_004828954.1"/>
</dbReference>
<sequence>MQYGLLKYDEWNHLIWLYNSIHSPLKTALTGSLIGVSPEDDSVKYTHFFSDNHNPHYLPKNDFNQYCGCYNHSVNALEVFEKHLLVSKNDEIIVIPKAGQRNLSLLNYETQHRITNGGLQHITASLLSSTSTSSTIVLSSFYDELFFVDAFVGELDGAMNVTDTSILSGCKSDKVTVLSDFSGSSSTSYCPLSYYLEANEQYTNNSYSEDSYTLSSKENNLVKRDSKSVDSKTSLKSIAEKYGSMDKIPEFVPSTYSTSSIATSFEPLNTAKTSNSLISVEKTIGALSLECAMNELRQSDFVHNASRDVICVGMASGLVHLVDKRINKIVSSINSHKSSVYTIAASGNTIATTGCLLYGNSLLYEPIVHIHDLRMNTSRVMWLESAVSKVSIAPKSDRLFALMPDGNIFDCKLSTMEYSKIRNDKHTKWQYYDIEAVVPKNGKFCEIYTSNAAFSTNKVIVDNEVTDYLNYDQSELPKKFQKIPHSKSISFNKTPFASVVGTFSGDIVHIYVQIFFFLPILKSLRCHICEVGHCITCQIGFALHMLQVAHENRTKEGFFDGSDEIERYSLSKLNDVFQVTQLQELMIVDDKEMTPQTVLKHLIWIIEKMNTELENFYGTKHGYQQNAGLIKDVFGFSKKIVRVCENGHTNTRISSNEFYVKYEQLDNEEGVSEKSTFYCAQCSMVNMKSSITIHTNPNLLIVDCTTEGSKKIKNLKKDIKLNGEKYSIHTAVFSVPSEEAPLRPLAYVKVPQIYETKHQWMLINDGVIMYLDDKDEVFDYTHGWKNLILAIYTKQEMGTVRPIEPVLLGEQTIVPIKGRLVPLPLPSEDKPISSSIFVSESNMAHNPAAHGKTPTFVPLSLEELFEIHNSEFFVALDVECVKSNNESKQNRFNSIESSSLDTSAEDEKTLYTLARVTAIRGNDYLSGVPFLDHYVLKRKPPKDYMTRFSGIHSGDLDLKSSVHWLTTEKSIYLKIRYLVDAGCKIIGHGLVQDFKVLNIAVPSDNVIDTVELFRIKGKRYISLQFLSLNLLDKKIQDKEHDSIEDAKAALELYRTYLYYKGVNELENVVRRLYDIGYTTNWLVN</sequence>
<dbReference type="EC" id="3.1.13.4" evidence="2"/>
<dbReference type="GO" id="GO:0003676">
    <property type="term" value="F:nucleic acid binding"/>
    <property type="evidence" value="ECO:0007669"/>
    <property type="project" value="InterPro"/>
</dbReference>
<keyword evidence="3" id="KW-1185">Reference proteome</keyword>
<dbReference type="eggNOG" id="KOG1275">
    <property type="taxonomic scope" value="Eukaryota"/>
</dbReference>
<evidence type="ECO:0000259" key="1">
    <source>
        <dbReference type="SMART" id="SM00479"/>
    </source>
</evidence>
<proteinExistence type="predicted"/>
<dbReference type="Pfam" id="PF13423">
    <property type="entry name" value="UCH_1"/>
    <property type="match status" value="1"/>
</dbReference>
<dbReference type="GO" id="GO:0031251">
    <property type="term" value="C:PAN complex"/>
    <property type="evidence" value="ECO:0007669"/>
    <property type="project" value="TreeGrafter"/>
</dbReference>
<dbReference type="Gene3D" id="2.130.10.10">
    <property type="entry name" value="YVTN repeat-like/Quinoprotein amine dehydrogenase"/>
    <property type="match status" value="1"/>
</dbReference>
<dbReference type="GeneID" id="15803791"/>
<gene>
    <name evidence="2" type="ORF">BEWA_021930</name>
</gene>
<evidence type="ECO:0000313" key="3">
    <source>
        <dbReference type="Proteomes" id="UP000031512"/>
    </source>
</evidence>
<evidence type="ECO:0000313" key="2">
    <source>
        <dbReference type="EMBL" id="AFZ79345.1"/>
    </source>
</evidence>
<dbReference type="Gene3D" id="3.90.70.10">
    <property type="entry name" value="Cysteine proteinases"/>
    <property type="match status" value="1"/>
</dbReference>
<dbReference type="InterPro" id="IPR015943">
    <property type="entry name" value="WD40/YVTN_repeat-like_dom_sf"/>
</dbReference>
<dbReference type="InterPro" id="IPR050785">
    <property type="entry name" value="PAN2-PAN3_catalytic_subunit"/>
</dbReference>
<keyword evidence="2" id="KW-0378">Hydrolase</keyword>
<dbReference type="Pfam" id="PF00929">
    <property type="entry name" value="RNase_T"/>
    <property type="match status" value="1"/>
</dbReference>
<keyword evidence="2" id="KW-0269">Exonuclease</keyword>
<dbReference type="SMART" id="SM00479">
    <property type="entry name" value="EXOIII"/>
    <property type="match status" value="1"/>
</dbReference>
<dbReference type="VEuPathDB" id="PiroplasmaDB:BEWA_021930"/>
<dbReference type="EMBL" id="CP001669">
    <property type="protein sequence ID" value="AFZ79345.1"/>
    <property type="molecule type" value="Genomic_DNA"/>
</dbReference>
<dbReference type="GO" id="GO:0000932">
    <property type="term" value="C:P-body"/>
    <property type="evidence" value="ECO:0007669"/>
    <property type="project" value="TreeGrafter"/>
</dbReference>
<dbReference type="AlphaFoldDB" id="L0AUX8"/>
<dbReference type="SUPFAM" id="SSF53098">
    <property type="entry name" value="Ribonuclease H-like"/>
    <property type="match status" value="1"/>
</dbReference>
<dbReference type="InterPro" id="IPR038765">
    <property type="entry name" value="Papain-like_cys_pep_sf"/>
</dbReference>
<dbReference type="KEGG" id="beq:BEWA_021930"/>
<dbReference type="Gene3D" id="3.30.420.10">
    <property type="entry name" value="Ribonuclease H-like superfamily/Ribonuclease H"/>
    <property type="match status" value="1"/>
</dbReference>
<dbReference type="GO" id="GO:0004535">
    <property type="term" value="F:poly(A)-specific ribonuclease activity"/>
    <property type="evidence" value="ECO:0007669"/>
    <property type="project" value="UniProtKB-EC"/>
</dbReference>
<dbReference type="SUPFAM" id="SSF54001">
    <property type="entry name" value="Cysteine proteinases"/>
    <property type="match status" value="1"/>
</dbReference>
<dbReference type="InterPro" id="IPR013520">
    <property type="entry name" value="Ribonucl_H"/>
</dbReference>
<reference evidence="2 3" key="1">
    <citation type="journal article" date="2012" name="BMC Genomics">
        <title>Comparative genomic analysis and phylogenetic position of Theileria equi.</title>
        <authorList>
            <person name="Kappmeyer L.S."/>
            <person name="Thiagarajan M."/>
            <person name="Herndon D.R."/>
            <person name="Ramsay J.D."/>
            <person name="Caler E."/>
            <person name="Djikeng A."/>
            <person name="Gillespie J.J."/>
            <person name="Lau A.O."/>
            <person name="Roalson E.H."/>
            <person name="Silva J.C."/>
            <person name="Silva M.G."/>
            <person name="Suarez C.E."/>
            <person name="Ueti M.W."/>
            <person name="Nene V.M."/>
            <person name="Mealey R.H."/>
            <person name="Knowles D.P."/>
            <person name="Brayton K.A."/>
        </authorList>
    </citation>
    <scope>NUCLEOTIDE SEQUENCE [LARGE SCALE GENOMIC DNA]</scope>
    <source>
        <strain evidence="2 3">WA</strain>
    </source>
</reference>
<dbReference type="GO" id="GO:0000289">
    <property type="term" value="P:nuclear-transcribed mRNA poly(A) tail shortening"/>
    <property type="evidence" value="ECO:0007669"/>
    <property type="project" value="TreeGrafter"/>
</dbReference>
<accession>L0AUX8</accession>
<name>L0AUX8_THEEQ</name>
<dbReference type="SUPFAM" id="SSF50978">
    <property type="entry name" value="WD40 repeat-like"/>
    <property type="match status" value="1"/>
</dbReference>
<dbReference type="Proteomes" id="UP000031512">
    <property type="component" value="Chromosome 1"/>
</dbReference>
<dbReference type="InterPro" id="IPR028881">
    <property type="entry name" value="PAN2_UCH_dom"/>
</dbReference>
<dbReference type="PANTHER" id="PTHR15728">
    <property type="entry name" value="DEADENYLATION COMPLEX CATALYTIC SUBUNIT PAN2"/>
    <property type="match status" value="1"/>
</dbReference>
<dbReference type="InterPro" id="IPR036322">
    <property type="entry name" value="WD40_repeat_dom_sf"/>
</dbReference>
<feature type="domain" description="Exonuclease" evidence="1">
    <location>
        <begin position="872"/>
        <end position="1062"/>
    </location>
</feature>
<dbReference type="STRING" id="1537102.L0AUX8"/>
<organism evidence="2 3">
    <name type="scientific">Theileria equi strain WA</name>
    <dbReference type="NCBI Taxonomy" id="1537102"/>
    <lineage>
        <taxon>Eukaryota</taxon>
        <taxon>Sar</taxon>
        <taxon>Alveolata</taxon>
        <taxon>Apicomplexa</taxon>
        <taxon>Aconoidasida</taxon>
        <taxon>Piroplasmida</taxon>
        <taxon>Theileriidae</taxon>
        <taxon>Theileria</taxon>
    </lineage>
</organism>
<protein>
    <submittedName>
        <fullName evidence="2">Exonuclease family member protein</fullName>
        <ecNumber evidence="2">3.1.13.4</ecNumber>
    </submittedName>
</protein>